<keyword evidence="3" id="KW-0378">Hydrolase</keyword>
<dbReference type="PANTHER" id="PTHR43788:SF8">
    <property type="entry name" value="DNA-BINDING PROTEIN SMUBP-2"/>
    <property type="match status" value="1"/>
</dbReference>
<evidence type="ECO:0000256" key="6">
    <source>
        <dbReference type="SAM" id="Coils"/>
    </source>
</evidence>
<keyword evidence="6" id="KW-0175">Coiled coil</keyword>
<evidence type="ECO:0008006" key="13">
    <source>
        <dbReference type="Google" id="ProtNLM"/>
    </source>
</evidence>
<evidence type="ECO:0000259" key="10">
    <source>
        <dbReference type="Pfam" id="PF18741"/>
    </source>
</evidence>
<dbReference type="SUPFAM" id="SSF52980">
    <property type="entry name" value="Restriction endonuclease-like"/>
    <property type="match status" value="1"/>
</dbReference>
<keyword evidence="4" id="KW-0347">Helicase</keyword>
<dbReference type="PANTHER" id="PTHR43788">
    <property type="entry name" value="DNA2/NAM7 HELICASE FAMILY MEMBER"/>
    <property type="match status" value="1"/>
</dbReference>
<reference evidence="11 12" key="1">
    <citation type="submission" date="2024-02" db="EMBL/GenBank/DDBJ databases">
        <title>Deinococcus caeni NBRC 101312.</title>
        <authorList>
            <person name="Ichikawa N."/>
            <person name="Katano-Makiyama Y."/>
            <person name="Hidaka K."/>
        </authorList>
    </citation>
    <scope>NUCLEOTIDE SEQUENCE [LARGE SCALE GENOMIC DNA]</scope>
    <source>
        <strain evidence="11 12">NBRC 101312</strain>
    </source>
</reference>
<evidence type="ECO:0000256" key="5">
    <source>
        <dbReference type="ARBA" id="ARBA00022840"/>
    </source>
</evidence>
<proteinExistence type="inferred from homology"/>
<feature type="compositionally biased region" description="Low complexity" evidence="7">
    <location>
        <begin position="1523"/>
        <end position="1548"/>
    </location>
</feature>
<protein>
    <recommendedName>
        <fullName evidence="13">DUF559 domain-containing protein</fullName>
    </recommendedName>
</protein>
<keyword evidence="12" id="KW-1185">Reference proteome</keyword>
<name>A0ABP9UAQ8_9DEIO</name>
<evidence type="ECO:0000256" key="7">
    <source>
        <dbReference type="SAM" id="MobiDB-lite"/>
    </source>
</evidence>
<dbReference type="InterPro" id="IPR050534">
    <property type="entry name" value="Coronavir_polyprotein_1ab"/>
</dbReference>
<dbReference type="Gene3D" id="3.40.960.10">
    <property type="entry name" value="VSR Endonuclease"/>
    <property type="match status" value="1"/>
</dbReference>
<accession>A0ABP9UAQ8</accession>
<dbReference type="EMBL" id="BAABQU010000010">
    <property type="protein sequence ID" value="GAA5439540.1"/>
    <property type="molecule type" value="Genomic_DNA"/>
</dbReference>
<gene>
    <name evidence="11" type="ORF">Dcae01_01043</name>
</gene>
<evidence type="ECO:0000313" key="12">
    <source>
        <dbReference type="Proteomes" id="UP001423409"/>
    </source>
</evidence>
<evidence type="ECO:0000256" key="4">
    <source>
        <dbReference type="ARBA" id="ARBA00022806"/>
    </source>
</evidence>
<comment type="similarity">
    <text evidence="1">Belongs to the DNA2/NAM7 helicase family.</text>
</comment>
<dbReference type="InterPro" id="IPR041679">
    <property type="entry name" value="DNA2/NAM7-like_C"/>
</dbReference>
<feature type="compositionally biased region" description="Basic and acidic residues" evidence="7">
    <location>
        <begin position="1496"/>
        <end position="1508"/>
    </location>
</feature>
<feature type="domain" description="Restriction endonuclease type II-like" evidence="10">
    <location>
        <begin position="1365"/>
        <end position="1457"/>
    </location>
</feature>
<dbReference type="InterPro" id="IPR011335">
    <property type="entry name" value="Restrct_endonuc-II-like"/>
</dbReference>
<dbReference type="RefSeq" id="WP_345442850.1">
    <property type="nucleotide sequence ID" value="NZ_BAABQU010000010.1"/>
</dbReference>
<dbReference type="InterPro" id="IPR049468">
    <property type="entry name" value="Restrct_endonuc-II-like_dom"/>
</dbReference>
<feature type="domain" description="DNA2/NAM7 helicase-like C-terminal" evidence="9">
    <location>
        <begin position="1128"/>
        <end position="1303"/>
    </location>
</feature>
<dbReference type="CDD" id="cd18808">
    <property type="entry name" value="SF1_C_Upf1"/>
    <property type="match status" value="1"/>
</dbReference>
<dbReference type="Proteomes" id="UP001423409">
    <property type="component" value="Unassembled WGS sequence"/>
</dbReference>
<keyword evidence="2" id="KW-0547">Nucleotide-binding</keyword>
<feature type="coiled-coil region" evidence="6">
    <location>
        <begin position="458"/>
        <end position="492"/>
    </location>
</feature>
<comment type="caution">
    <text evidence="11">The sequence shown here is derived from an EMBL/GenBank/DDBJ whole genome shotgun (WGS) entry which is preliminary data.</text>
</comment>
<dbReference type="SUPFAM" id="SSF52540">
    <property type="entry name" value="P-loop containing nucleoside triphosphate hydrolases"/>
    <property type="match status" value="1"/>
</dbReference>
<feature type="region of interest" description="Disordered" evidence="7">
    <location>
        <begin position="1461"/>
        <end position="1551"/>
    </location>
</feature>
<evidence type="ECO:0000259" key="9">
    <source>
        <dbReference type="Pfam" id="PF13087"/>
    </source>
</evidence>
<organism evidence="11 12">
    <name type="scientific">Deinococcus caeni</name>
    <dbReference type="NCBI Taxonomy" id="569127"/>
    <lineage>
        <taxon>Bacteria</taxon>
        <taxon>Thermotogati</taxon>
        <taxon>Deinococcota</taxon>
        <taxon>Deinococci</taxon>
        <taxon>Deinococcales</taxon>
        <taxon>Deinococcaceae</taxon>
        <taxon>Deinococcus</taxon>
    </lineage>
</organism>
<dbReference type="InterPro" id="IPR041677">
    <property type="entry name" value="DNA2/NAM7_AAA_11"/>
</dbReference>
<dbReference type="Gene3D" id="3.40.50.300">
    <property type="entry name" value="P-loop containing nucleotide triphosphate hydrolases"/>
    <property type="match status" value="3"/>
</dbReference>
<evidence type="ECO:0000256" key="2">
    <source>
        <dbReference type="ARBA" id="ARBA00022741"/>
    </source>
</evidence>
<keyword evidence="5" id="KW-0067">ATP-binding</keyword>
<sequence>MTTSLQLDRTQRFYKYLKEFTLLKFKPQRTNEDATLIWLHSLPNEPEIFNPIHAEPDRIGETWLSIRRPSRQPVPTLPPLLADWVTGDLHKVDAAPVIQTQRVVEETVLDDDLQPQFIRSTLFLDEQPEVLAAWEAFEPQWRAWAVGERRALSVHERYVQLFDLHQRLQAEGERFELRLGFGALRWRPEGAYTVDRHLITAQVHLQFDPVQGVLSVVPSTDGARALLEQDMLDPQHRVRAGDAEAILAEYQEDVWDPAGVPAALNAWANSASGEGEFIPDLRPPGAATVNPVVHWAPALILRKRGERTLAATYDSVIEQLEQAGVPDAAQRFMGEHDLVPPMENPAGGPRTVYFPLPSNDAQRSIVDRIGRARGVLVQGPPGTGKSHTIVNLVSHLLATNQRVLVTSHTERALKVLRDKFPPELAALCVTHLRGDSDARTMLERSVGEMIRRKEHRDAAAEARQEQELGKRLERLRQQESDLLDQLEALRLSETSSLDLHGYAGTPQQIGEQLRAHEPRFEWVLEFNPTGAAAPLPDGDAGRLLERLRDVREEEARSLRLRRPEPGRLPSPEDFVQFARAEQQAQEAAAARSEGRDAPAFTPLTEAGAARREALLRALQDLQSQAGTARRRPSTWLPRAVDALLKGQWARWQDLATRTQDLLPVLQKEAEWMEANVIAGHGGRAPEQLEADAREVIRHLQAGGKWSGLFGKPAAVRDRMYFRDALTVGGRAADNSGAVQDLLRLLQLEKKWTELKDLWAAQGVSTDGPRRLQLAELAEQLTLLTGLSSVHAALDRARQALGGIPGLGEPQWWNERELDELVTALRAADAEHAARVSREALEQTLPYLEGLRAAGNVHPVVQDLIGSLEGRDAAAYGSAYRHLTDLDRRAAALHDQEALLSRLRQGAPLLAAALLDDLDSAVWADRFLQLEAAWRWAHADTQLREITSPEAEQDVRAALRDVRQQERETLGQLAAVKAWRNTLDRLTQGQQANLVAWQQAVRRVGKGTGKHAGKFMAVARQSLTQARDSIPAWIMPMHLVAESFAPSRGMFDVVIVDEASQSGPEALFLTYIAKKLIVVGDDKQISPDGVGISAEQVDTLVRKYLHDFPATHVIGTPQSSLYDFTKYAYPSVLALREHFRCMPEIIKFSSDLSYTEPLIALRQFGADRLQPLIAQHVPDGFTTGADRNVNPAEARAIVDQIRACVANPTYRGKTMGVISLLGDRQAEYINALLQRELSEAEIDARRIVCGNAYSFQGDERDVIFLSMVAAPSEGRARTVAMDDRIFQPRYNVAVSRARDQLWLFHSVTPDDLGAEDLRAALIRHVQHPELAGWRPLPRQQILDLRELAGRTGHGKTAAPRPFDSWFEVKVYLQLVDRGYRVIPQYELNGYRIDLVVEGLRGRLAVECDGDHWHGPERYRADLARQQTLERAGMEFWRVRGSTFTRDPDAALADLWTTLDRRGVYPEGDPRNYAPSPDHTPDTPAPEGQPAPEVSPEAARRAESAAHEPIEQTASEVIDPATPDTATGTEPRTATTATAATGPDAPTPSAIPSSTLLEPYTIWASRPLTDPRSVDSFTPVIAGLRDIIAAEGPMPCRRAYQLYCQAAGVRFGVTTKSLLNKAMTRALKDGTLILSRETGLPGYIDQIVRVSGASPVRLREAGPRKLSEIPPSELHTLMQHFIQREPSLAGGNPEALFRLVLAAYGQQRLTENARTALQVASSYRPDAPHPAPT</sequence>
<dbReference type="InterPro" id="IPR027417">
    <property type="entry name" value="P-loop_NTPase"/>
</dbReference>
<evidence type="ECO:0000313" key="11">
    <source>
        <dbReference type="EMBL" id="GAA5439540.1"/>
    </source>
</evidence>
<dbReference type="InterPro" id="IPR047187">
    <property type="entry name" value="SF1_C_Upf1"/>
</dbReference>
<dbReference type="Pfam" id="PF13087">
    <property type="entry name" value="AAA_12"/>
    <property type="match status" value="1"/>
</dbReference>
<evidence type="ECO:0000256" key="3">
    <source>
        <dbReference type="ARBA" id="ARBA00022801"/>
    </source>
</evidence>
<evidence type="ECO:0000259" key="8">
    <source>
        <dbReference type="Pfam" id="PF13086"/>
    </source>
</evidence>
<feature type="domain" description="DNA2/NAM7 helicase helicase" evidence="8">
    <location>
        <begin position="358"/>
        <end position="485"/>
    </location>
</feature>
<evidence type="ECO:0000256" key="1">
    <source>
        <dbReference type="ARBA" id="ARBA00007913"/>
    </source>
</evidence>
<dbReference type="Pfam" id="PF18741">
    <property type="entry name" value="MTES_1575"/>
    <property type="match status" value="1"/>
</dbReference>
<dbReference type="Pfam" id="PF13086">
    <property type="entry name" value="AAA_11"/>
    <property type="match status" value="1"/>
</dbReference>